<dbReference type="EMBL" id="MN079108">
    <property type="protein sequence ID" value="QEA05731.1"/>
    <property type="molecule type" value="Genomic_DNA"/>
</dbReference>
<feature type="transmembrane region" description="Helical" evidence="1">
    <location>
        <begin position="26"/>
        <end position="46"/>
    </location>
</feature>
<proteinExistence type="predicted"/>
<name>A0A5B8RAV0_9ZZZZ</name>
<sequence>MPSLQHIVRLVLDICLLRRGPQDLPASPTLLAATMLASAVVGYPTMRALPAATATPGLDAAYGVIVTFAFTYALLHAYGLGNRFLQTATALYATDVVVTGLALILLTLGSAGTPVTALGLIGLILWNIAIIAHIFRHALDTVIALATVWALALVIGSGLLLEWLHA</sequence>
<evidence type="ECO:0000313" key="2">
    <source>
        <dbReference type="EMBL" id="QEA05731.1"/>
    </source>
</evidence>
<feature type="transmembrane region" description="Helical" evidence="1">
    <location>
        <begin position="90"/>
        <end position="108"/>
    </location>
</feature>
<evidence type="ECO:0000256" key="1">
    <source>
        <dbReference type="SAM" id="Phobius"/>
    </source>
</evidence>
<feature type="transmembrane region" description="Helical" evidence="1">
    <location>
        <begin position="115"/>
        <end position="135"/>
    </location>
</feature>
<keyword evidence="1" id="KW-0812">Transmembrane</keyword>
<reference evidence="2" key="1">
    <citation type="submission" date="2019-06" db="EMBL/GenBank/DDBJ databases">
        <authorList>
            <person name="Murdoch R.W."/>
            <person name="Fathepure B."/>
        </authorList>
    </citation>
    <scope>NUCLEOTIDE SEQUENCE</scope>
</reference>
<feature type="transmembrane region" description="Helical" evidence="1">
    <location>
        <begin position="58"/>
        <end position="78"/>
    </location>
</feature>
<feature type="transmembrane region" description="Helical" evidence="1">
    <location>
        <begin position="141"/>
        <end position="164"/>
    </location>
</feature>
<evidence type="ECO:0008006" key="3">
    <source>
        <dbReference type="Google" id="ProtNLM"/>
    </source>
</evidence>
<keyword evidence="1" id="KW-1133">Transmembrane helix</keyword>
<organism evidence="2">
    <name type="scientific">uncultured organism</name>
    <dbReference type="NCBI Taxonomy" id="155900"/>
    <lineage>
        <taxon>unclassified sequences</taxon>
        <taxon>environmental samples</taxon>
    </lineage>
</organism>
<protein>
    <recommendedName>
        <fullName evidence="3">Yip1 domain-containing protein</fullName>
    </recommendedName>
</protein>
<gene>
    <name evidence="2" type="ORF">KBTEX_02055</name>
</gene>
<accession>A0A5B8RAV0</accession>
<keyword evidence="1" id="KW-0472">Membrane</keyword>
<dbReference type="AlphaFoldDB" id="A0A5B8RAV0"/>